<dbReference type="PANTHER" id="PTHR45918">
    <property type="entry name" value="ALPHA-1,3/1,6-MANNOSYLTRANSFERASE ALG2"/>
    <property type="match status" value="1"/>
</dbReference>
<dbReference type="Pfam" id="PF00534">
    <property type="entry name" value="Glycos_transf_1"/>
    <property type="match status" value="2"/>
</dbReference>
<evidence type="ECO:0000256" key="5">
    <source>
        <dbReference type="ARBA" id="ARBA00011969"/>
    </source>
</evidence>
<dbReference type="GO" id="GO:0004378">
    <property type="term" value="F:GDP-Man:Man(1)GlcNAc(2)-PP-Dol alpha-1,3-mannosyltransferase activity"/>
    <property type="evidence" value="ECO:0007669"/>
    <property type="project" value="UniProtKB-UniRule"/>
</dbReference>
<dbReference type="PANTHER" id="PTHR45918:SF1">
    <property type="entry name" value="ALPHA-1,3_1,6-MANNOSYLTRANSFERASE ALG2"/>
    <property type="match status" value="1"/>
</dbReference>
<dbReference type="CDD" id="cd03805">
    <property type="entry name" value="GT4_ALG2-like"/>
    <property type="match status" value="1"/>
</dbReference>
<dbReference type="OrthoDB" id="448893at2759"/>
<evidence type="ECO:0000259" key="18">
    <source>
        <dbReference type="Pfam" id="PF00534"/>
    </source>
</evidence>
<dbReference type="GO" id="GO:0006488">
    <property type="term" value="P:dolichol-linked oligosaccharide biosynthetic process"/>
    <property type="evidence" value="ECO:0007669"/>
    <property type="project" value="EnsemblFungi"/>
</dbReference>
<dbReference type="EMBL" id="KV453909">
    <property type="protein sequence ID" value="ODV81936.1"/>
    <property type="molecule type" value="Genomic_DNA"/>
</dbReference>
<gene>
    <name evidence="20" type="ORF">CANTADRAFT_24667</name>
</gene>
<evidence type="ECO:0000256" key="17">
    <source>
        <dbReference type="SAM" id="MobiDB-lite"/>
    </source>
</evidence>
<evidence type="ECO:0000256" key="6">
    <source>
        <dbReference type="ARBA" id="ARBA00012649"/>
    </source>
</evidence>
<dbReference type="Pfam" id="PF13439">
    <property type="entry name" value="Glyco_transf_4"/>
    <property type="match status" value="1"/>
</dbReference>
<protein>
    <recommendedName>
        <fullName evidence="7 16">Alpha-1,3/1,6-mannosyltransferase ALG2</fullName>
        <ecNumber evidence="6 16">2.4.1.132</ecNumber>
        <ecNumber evidence="5 16">2.4.1.257</ecNumber>
    </recommendedName>
    <alternativeName>
        <fullName evidence="16">GDP-Man:Man(1)GlcNAc(2)-PP-Dol alpha-1,3-mannosyltransferase</fullName>
    </alternativeName>
</protein>
<feature type="compositionally biased region" description="Polar residues" evidence="17">
    <location>
        <begin position="33"/>
        <end position="52"/>
    </location>
</feature>
<comment type="catalytic activity">
    <reaction evidence="14 16">
        <text>a beta-D-Man-(1-&gt;4)-beta-D-GlcNAc-(1-&gt;4)-alpha-D-GlcNAc-diphospho-di-trans,poly-cis-dolichol + GDP-alpha-D-mannose = an alpha-D-Man-(1-&gt;3)-beta-D-Man-(1-&gt;4)-beta-D-GlcNAc-(1-&gt;4)-alpha-D-GlcNAc-diphospho-di-trans,poly-cis-dolichol + GDP + H(+)</text>
        <dbReference type="Rhea" id="RHEA:29515"/>
        <dbReference type="Rhea" id="RHEA-COMP:19511"/>
        <dbReference type="Rhea" id="RHEA-COMP:19513"/>
        <dbReference type="ChEBI" id="CHEBI:15378"/>
        <dbReference type="ChEBI" id="CHEBI:57527"/>
        <dbReference type="ChEBI" id="CHEBI:58189"/>
        <dbReference type="ChEBI" id="CHEBI:58472"/>
        <dbReference type="ChEBI" id="CHEBI:132510"/>
        <dbReference type="EC" id="2.4.1.132"/>
    </reaction>
    <physiologicalReaction direction="left-to-right" evidence="14 16">
        <dbReference type="Rhea" id="RHEA:29516"/>
    </physiologicalReaction>
</comment>
<keyword evidence="13" id="KW-0472">Membrane</keyword>
<dbReference type="EC" id="2.4.1.132" evidence="6 16"/>
<name>A0A1E4SQZ0_9ASCO</name>
<proteinExistence type="inferred from homology"/>
<evidence type="ECO:0000256" key="13">
    <source>
        <dbReference type="ARBA" id="ARBA00023136"/>
    </source>
</evidence>
<evidence type="ECO:0000256" key="10">
    <source>
        <dbReference type="ARBA" id="ARBA00022692"/>
    </source>
</evidence>
<dbReference type="STRING" id="984487.A0A1E4SQZ0"/>
<feature type="region of interest" description="Disordered" evidence="17">
    <location>
        <begin position="22"/>
        <end position="52"/>
    </location>
</feature>
<keyword evidence="10" id="KW-0812">Transmembrane</keyword>
<reference evidence="21" key="1">
    <citation type="submission" date="2016-05" db="EMBL/GenBank/DDBJ databases">
        <title>Comparative genomics of biotechnologically important yeasts.</title>
        <authorList>
            <consortium name="DOE Joint Genome Institute"/>
            <person name="Riley R."/>
            <person name="Haridas S."/>
            <person name="Wolfe K.H."/>
            <person name="Lopes M.R."/>
            <person name="Hittinger C.T."/>
            <person name="Goker M."/>
            <person name="Salamov A."/>
            <person name="Wisecaver J."/>
            <person name="Long T.M."/>
            <person name="Aerts A.L."/>
            <person name="Barry K."/>
            <person name="Choi C."/>
            <person name="Clum A."/>
            <person name="Coughlan A.Y."/>
            <person name="Deshpande S."/>
            <person name="Douglass A.P."/>
            <person name="Hanson S.J."/>
            <person name="Klenk H.-P."/>
            <person name="Labutti K."/>
            <person name="Lapidus A."/>
            <person name="Lindquist E."/>
            <person name="Lipzen A."/>
            <person name="Meier-Kolthoff J.P."/>
            <person name="Ohm R.A."/>
            <person name="Otillar R.P."/>
            <person name="Pangilinan J."/>
            <person name="Peng Y."/>
            <person name="Rokas A."/>
            <person name="Rosa C.A."/>
            <person name="Scheuner C."/>
            <person name="Sibirny A.A."/>
            <person name="Slot J.C."/>
            <person name="Stielow J.B."/>
            <person name="Sun H."/>
            <person name="Kurtzman C.P."/>
            <person name="Blackwell M."/>
            <person name="Grigoriev I.V."/>
            <person name="Jeffries T.W."/>
        </authorList>
    </citation>
    <scope>NUCLEOTIDE SEQUENCE [LARGE SCALE GENOMIC DNA]</scope>
    <source>
        <strain evidence="21">NRRL Y-17324</strain>
    </source>
</reference>
<dbReference type="Proteomes" id="UP000094285">
    <property type="component" value="Unassembled WGS sequence"/>
</dbReference>
<dbReference type="GO" id="GO:0102704">
    <property type="term" value="F:GDP-Man:Man(2)GlcNAc(2)-PP-Dol alpha-1,6-mannosyltransferase activity"/>
    <property type="evidence" value="ECO:0007669"/>
    <property type="project" value="UniProtKB-UniRule"/>
</dbReference>
<evidence type="ECO:0000259" key="19">
    <source>
        <dbReference type="Pfam" id="PF13439"/>
    </source>
</evidence>
<comment type="pathway">
    <text evidence="3 16">Protein modification; protein glycosylation.</text>
</comment>
<keyword evidence="21" id="KW-1185">Reference proteome</keyword>
<comment type="catalytic activity">
    <reaction evidence="15 16">
        <text>an alpha-D-Man-(1-&gt;3)-beta-D-Man-(1-&gt;4)-beta-D-GlcNAc-(1-&gt;4)-alpha-D-GlcNAc-diphospho-di-trans,poly-cis-dolichol + GDP-alpha-D-mannose = an alpha-D-Man-(1-&gt;3)-[alpha-D-Man-(1-&gt;6)]-beta-D-Man-(1-&gt;4)-beta-D-GlcNAc-(1-&gt;4)-alpha-D-GlcNAc-diphospho-di-trans,poly-cis-dolichol + GDP + H(+)</text>
        <dbReference type="Rhea" id="RHEA:29519"/>
        <dbReference type="Rhea" id="RHEA-COMP:19513"/>
        <dbReference type="Rhea" id="RHEA-COMP:19515"/>
        <dbReference type="ChEBI" id="CHEBI:15378"/>
        <dbReference type="ChEBI" id="CHEBI:57527"/>
        <dbReference type="ChEBI" id="CHEBI:58189"/>
        <dbReference type="ChEBI" id="CHEBI:132510"/>
        <dbReference type="ChEBI" id="CHEBI:132511"/>
        <dbReference type="EC" id="2.4.1.257"/>
    </reaction>
    <physiologicalReaction direction="left-to-right" evidence="15 16">
        <dbReference type="Rhea" id="RHEA:29520"/>
    </physiologicalReaction>
</comment>
<keyword evidence="9 16" id="KW-0808">Transferase</keyword>
<comment type="subcellular location">
    <subcellularLocation>
        <location evidence="2 16">Endoplasmic reticulum membrane</location>
    </subcellularLocation>
</comment>
<keyword evidence="12" id="KW-1133">Transmembrane helix</keyword>
<dbReference type="GO" id="GO:0033164">
    <property type="term" value="F:initiation-specific glycolipid 1,6-alpha-mannosyltransferase activity"/>
    <property type="evidence" value="ECO:0007669"/>
    <property type="project" value="EnsemblFungi"/>
</dbReference>
<dbReference type="SUPFAM" id="SSF53756">
    <property type="entry name" value="UDP-Glycosyltransferase/glycogen phosphorylase"/>
    <property type="match status" value="1"/>
</dbReference>
<dbReference type="InterPro" id="IPR027054">
    <property type="entry name" value="ALG2"/>
</dbReference>
<evidence type="ECO:0000256" key="12">
    <source>
        <dbReference type="ARBA" id="ARBA00022989"/>
    </source>
</evidence>
<evidence type="ECO:0000256" key="4">
    <source>
        <dbReference type="ARBA" id="ARBA00006122"/>
    </source>
</evidence>
<sequence>MSSSNDAEFNVSSPLKAKPVAEVSGIDRVQESPVKTASNASKSPKLSPAVTPSPTVRLVKSANIAFIHPDLGIGGAERLVVDAAVGLQELNNKITIFTSHCDRSHCFEEVSSNLLQVKVYGDFLPTTFFNKFYILFAILRQLYLTIKLIVSGELSTFDYVIIDQLSFCVPLINLFSKHDCKILFYCHFPDQLLSVRKGWIKKLYRLPFDLIEEWTTGLSDKIVVNSNFTKSIFHKTFNRLSVEPGVIYPCVDITSTIDTESDAQVDGFFTKSPFFLSLNRFERKKNVELAVKALAKFRKIHYSGTKPILVIAGGYANNHRENQEYLSELESLCSSLELNHYVLRGGLKFPLPPSTDVCFLPSISTNLKASLIKKAKLLLYTPSFEHFGIVPVESMLYKTPVLAVNNGGPLESIVNFEKSNLEEATGYTEEPNHDDWAKIMAKHMDLAPEVTQKLGENGHRRVLKLFSREEMSLAFIKNLQEAKATSANSVVFGFLKFWRLEISMVIVSLLIYMYA</sequence>
<feature type="domain" description="Glycosyl transferase family 1" evidence="18">
    <location>
        <begin position="260"/>
        <end position="341"/>
    </location>
</feature>
<dbReference type="EC" id="2.4.1.257" evidence="5 16"/>
<comment type="similarity">
    <text evidence="4 16">Belongs to the glycosyltransferase group 1 family.</text>
</comment>
<dbReference type="GO" id="GO:0005789">
    <property type="term" value="C:endoplasmic reticulum membrane"/>
    <property type="evidence" value="ECO:0007669"/>
    <property type="project" value="UniProtKB-SubCell"/>
</dbReference>
<feature type="domain" description="Glycosyl transferase family 1" evidence="18">
    <location>
        <begin position="355"/>
        <end position="460"/>
    </location>
</feature>
<evidence type="ECO:0000256" key="7">
    <source>
        <dbReference type="ARBA" id="ARBA00019218"/>
    </source>
</evidence>
<evidence type="ECO:0000256" key="11">
    <source>
        <dbReference type="ARBA" id="ARBA00022824"/>
    </source>
</evidence>
<dbReference type="GeneID" id="30981317"/>
<evidence type="ECO:0000256" key="15">
    <source>
        <dbReference type="ARBA" id="ARBA00045104"/>
    </source>
</evidence>
<organism evidence="20 21">
    <name type="scientific">Suhomyces tanzawaensis NRRL Y-17324</name>
    <dbReference type="NCBI Taxonomy" id="984487"/>
    <lineage>
        <taxon>Eukaryota</taxon>
        <taxon>Fungi</taxon>
        <taxon>Dikarya</taxon>
        <taxon>Ascomycota</taxon>
        <taxon>Saccharomycotina</taxon>
        <taxon>Pichiomycetes</taxon>
        <taxon>Debaryomycetaceae</taxon>
        <taxon>Suhomyces</taxon>
    </lineage>
</organism>
<evidence type="ECO:0000256" key="2">
    <source>
        <dbReference type="ARBA" id="ARBA00004586"/>
    </source>
</evidence>
<evidence type="ECO:0000256" key="9">
    <source>
        <dbReference type="ARBA" id="ARBA00022679"/>
    </source>
</evidence>
<comment type="function">
    <text evidence="1 16">Mannosylates Man(2)GlcNAc(2)-dolichol diphosphate and Man(1)GlcNAc(2)-dolichol diphosphate to form Man(3)GlcNAc(2)-dolichol diphosphate.</text>
</comment>
<dbReference type="AlphaFoldDB" id="A0A1E4SQZ0"/>
<evidence type="ECO:0000313" key="21">
    <source>
        <dbReference type="Proteomes" id="UP000094285"/>
    </source>
</evidence>
<evidence type="ECO:0000256" key="1">
    <source>
        <dbReference type="ARBA" id="ARBA00003142"/>
    </source>
</evidence>
<dbReference type="UniPathway" id="UPA00378"/>
<evidence type="ECO:0000256" key="8">
    <source>
        <dbReference type="ARBA" id="ARBA00022676"/>
    </source>
</evidence>
<keyword evidence="11 16" id="KW-0256">Endoplasmic reticulum</keyword>
<evidence type="ECO:0000256" key="3">
    <source>
        <dbReference type="ARBA" id="ARBA00004922"/>
    </source>
</evidence>
<accession>A0A1E4SQZ0</accession>
<dbReference type="InterPro" id="IPR028098">
    <property type="entry name" value="Glyco_trans_4-like_N"/>
</dbReference>
<evidence type="ECO:0000256" key="16">
    <source>
        <dbReference type="RuleBase" id="RU367136"/>
    </source>
</evidence>
<keyword evidence="8 16" id="KW-0328">Glycosyltransferase</keyword>
<evidence type="ECO:0000256" key="14">
    <source>
        <dbReference type="ARBA" id="ARBA00045103"/>
    </source>
</evidence>
<feature type="domain" description="Glycosyltransferase subfamily 4-like N-terminal" evidence="19">
    <location>
        <begin position="73"/>
        <end position="253"/>
    </location>
</feature>
<dbReference type="RefSeq" id="XP_020067058.1">
    <property type="nucleotide sequence ID" value="XM_020207180.1"/>
</dbReference>
<evidence type="ECO:0000313" key="20">
    <source>
        <dbReference type="EMBL" id="ODV81936.1"/>
    </source>
</evidence>
<dbReference type="Gene3D" id="3.40.50.2000">
    <property type="entry name" value="Glycogen Phosphorylase B"/>
    <property type="match status" value="2"/>
</dbReference>
<dbReference type="InterPro" id="IPR001296">
    <property type="entry name" value="Glyco_trans_1"/>
</dbReference>